<gene>
    <name evidence="1" type="ORF">GCM10008013_36820</name>
</gene>
<proteinExistence type="predicted"/>
<comment type="caution">
    <text evidence="1">The sequence shown here is derived from an EMBL/GenBank/DDBJ whole genome shotgun (WGS) entry which is preliminary data.</text>
</comment>
<dbReference type="RefSeq" id="WP_188541307.1">
    <property type="nucleotide sequence ID" value="NZ_BMFT01000002.1"/>
</dbReference>
<name>A0ABQ1YN74_9BACL</name>
<dbReference type="NCBIfam" id="NF041642">
    <property type="entry name" value="RAxF_45"/>
    <property type="match status" value="1"/>
</dbReference>
<keyword evidence="2" id="KW-1185">Reference proteome</keyword>
<dbReference type="InterPro" id="IPR048146">
    <property type="entry name" value="RAxF_45-like"/>
</dbReference>
<evidence type="ECO:0000313" key="2">
    <source>
        <dbReference type="Proteomes" id="UP000659344"/>
    </source>
</evidence>
<reference evidence="2" key="1">
    <citation type="journal article" date="2019" name="Int. J. Syst. Evol. Microbiol.">
        <title>The Global Catalogue of Microorganisms (GCM) 10K type strain sequencing project: providing services to taxonomists for standard genome sequencing and annotation.</title>
        <authorList>
            <consortium name="The Broad Institute Genomics Platform"/>
            <consortium name="The Broad Institute Genome Sequencing Center for Infectious Disease"/>
            <person name="Wu L."/>
            <person name="Ma J."/>
        </authorList>
    </citation>
    <scope>NUCLEOTIDE SEQUENCE [LARGE SCALE GENOMIC DNA]</scope>
    <source>
        <strain evidence="2">CGMCC 1.12769</strain>
    </source>
</reference>
<accession>A0ABQ1YN74</accession>
<sequence>MDRKYAWNRVSQLPMAIFGIVHDLSCDGISMSIFTNSISKQNCEMPLLP</sequence>
<dbReference type="EMBL" id="BMFT01000002">
    <property type="protein sequence ID" value="GGH32402.1"/>
    <property type="molecule type" value="Genomic_DNA"/>
</dbReference>
<organism evidence="1 2">
    <name type="scientific">Paenibacillus segetis</name>
    <dbReference type="NCBI Taxonomy" id="1325360"/>
    <lineage>
        <taxon>Bacteria</taxon>
        <taxon>Bacillati</taxon>
        <taxon>Bacillota</taxon>
        <taxon>Bacilli</taxon>
        <taxon>Bacillales</taxon>
        <taxon>Paenibacillaceae</taxon>
        <taxon>Paenibacillus</taxon>
    </lineage>
</organism>
<dbReference type="Proteomes" id="UP000659344">
    <property type="component" value="Unassembled WGS sequence"/>
</dbReference>
<evidence type="ECO:0000313" key="1">
    <source>
        <dbReference type="EMBL" id="GGH32402.1"/>
    </source>
</evidence>
<protein>
    <submittedName>
        <fullName evidence="1">Uncharacterized protein</fullName>
    </submittedName>
</protein>